<comment type="caution">
    <text evidence="2">The sequence shown here is derived from an EMBL/GenBank/DDBJ whole genome shotgun (WGS) entry which is preliminary data.</text>
</comment>
<gene>
    <name evidence="2" type="ORF">OIN60_20690</name>
</gene>
<sequence>MEISKEVAKNIFLLVFVIAFIVMVGKGLYDAFETLPDRMGTVANSLNK</sequence>
<name>A0ABT9FWN3_9BACL</name>
<keyword evidence="3" id="KW-1185">Reference proteome</keyword>
<keyword evidence="1" id="KW-0812">Transmembrane</keyword>
<dbReference type="RefSeq" id="WP_305756744.1">
    <property type="nucleotide sequence ID" value="NZ_JAPCKK010000031.1"/>
</dbReference>
<protein>
    <submittedName>
        <fullName evidence="2">Uncharacterized protein</fullName>
    </submittedName>
</protein>
<dbReference type="EMBL" id="JAPCKK010000031">
    <property type="protein sequence ID" value="MDP4099141.1"/>
    <property type="molecule type" value="Genomic_DNA"/>
</dbReference>
<feature type="transmembrane region" description="Helical" evidence="1">
    <location>
        <begin position="12"/>
        <end position="29"/>
    </location>
</feature>
<keyword evidence="1" id="KW-0472">Membrane</keyword>
<dbReference type="Proteomes" id="UP001241848">
    <property type="component" value="Unassembled WGS sequence"/>
</dbReference>
<keyword evidence="1" id="KW-1133">Transmembrane helix</keyword>
<evidence type="ECO:0000313" key="3">
    <source>
        <dbReference type="Proteomes" id="UP001241848"/>
    </source>
</evidence>
<evidence type="ECO:0000313" key="2">
    <source>
        <dbReference type="EMBL" id="MDP4099141.1"/>
    </source>
</evidence>
<accession>A0ABT9FWN3</accession>
<proteinExistence type="predicted"/>
<organism evidence="2 3">
    <name type="scientific">Paenibacillus zeirhizosphaerae</name>
    <dbReference type="NCBI Taxonomy" id="2987519"/>
    <lineage>
        <taxon>Bacteria</taxon>
        <taxon>Bacillati</taxon>
        <taxon>Bacillota</taxon>
        <taxon>Bacilli</taxon>
        <taxon>Bacillales</taxon>
        <taxon>Paenibacillaceae</taxon>
        <taxon>Paenibacillus</taxon>
    </lineage>
</organism>
<reference evidence="2 3" key="1">
    <citation type="submission" date="2022-10" db="EMBL/GenBank/DDBJ databases">
        <title>Paenibacillus description and whole genome data of maize root bacterial community.</title>
        <authorList>
            <person name="Marton D."/>
            <person name="Farkas M."/>
            <person name="Cserhati M."/>
        </authorList>
    </citation>
    <scope>NUCLEOTIDE SEQUENCE [LARGE SCALE GENOMIC DNA]</scope>
    <source>
        <strain evidence="2 3">P96</strain>
    </source>
</reference>
<evidence type="ECO:0000256" key="1">
    <source>
        <dbReference type="SAM" id="Phobius"/>
    </source>
</evidence>